<evidence type="ECO:0000313" key="1">
    <source>
        <dbReference type="EMBL" id="KAH3875462.1"/>
    </source>
</evidence>
<accession>A0A9D4RR04</accession>
<keyword evidence="2" id="KW-1185">Reference proteome</keyword>
<dbReference type="EMBL" id="JAIWYP010000002">
    <property type="protein sequence ID" value="KAH3875462.1"/>
    <property type="molecule type" value="Genomic_DNA"/>
</dbReference>
<organism evidence="1 2">
    <name type="scientific">Dreissena polymorpha</name>
    <name type="common">Zebra mussel</name>
    <name type="synonym">Mytilus polymorpha</name>
    <dbReference type="NCBI Taxonomy" id="45954"/>
    <lineage>
        <taxon>Eukaryota</taxon>
        <taxon>Metazoa</taxon>
        <taxon>Spiralia</taxon>
        <taxon>Lophotrochozoa</taxon>
        <taxon>Mollusca</taxon>
        <taxon>Bivalvia</taxon>
        <taxon>Autobranchia</taxon>
        <taxon>Heteroconchia</taxon>
        <taxon>Euheterodonta</taxon>
        <taxon>Imparidentia</taxon>
        <taxon>Neoheterodontei</taxon>
        <taxon>Myida</taxon>
        <taxon>Dreissenoidea</taxon>
        <taxon>Dreissenidae</taxon>
        <taxon>Dreissena</taxon>
    </lineage>
</organism>
<evidence type="ECO:0000313" key="2">
    <source>
        <dbReference type="Proteomes" id="UP000828390"/>
    </source>
</evidence>
<sequence>MQHQKDCNRAKRSKRPFDIPIKFTTVLFTVTTLKESDGEVLEFTSGATLDVNVSRKPQVIDGSATDGGVEV</sequence>
<reference evidence="1" key="2">
    <citation type="submission" date="2020-11" db="EMBL/GenBank/DDBJ databases">
        <authorList>
            <person name="McCartney M.A."/>
            <person name="Auch B."/>
            <person name="Kono T."/>
            <person name="Mallez S."/>
            <person name="Becker A."/>
            <person name="Gohl D.M."/>
            <person name="Silverstein K.A.T."/>
            <person name="Koren S."/>
            <person name="Bechman K.B."/>
            <person name="Herman A."/>
            <person name="Abrahante J.E."/>
            <person name="Garbe J."/>
        </authorList>
    </citation>
    <scope>NUCLEOTIDE SEQUENCE</scope>
    <source>
        <strain evidence="1">Duluth1</strain>
        <tissue evidence="1">Whole animal</tissue>
    </source>
</reference>
<reference evidence="1" key="1">
    <citation type="journal article" date="2019" name="bioRxiv">
        <title>The Genome of the Zebra Mussel, Dreissena polymorpha: A Resource for Invasive Species Research.</title>
        <authorList>
            <person name="McCartney M.A."/>
            <person name="Auch B."/>
            <person name="Kono T."/>
            <person name="Mallez S."/>
            <person name="Zhang Y."/>
            <person name="Obille A."/>
            <person name="Becker A."/>
            <person name="Abrahante J.E."/>
            <person name="Garbe J."/>
            <person name="Badalamenti J.P."/>
            <person name="Herman A."/>
            <person name="Mangelson H."/>
            <person name="Liachko I."/>
            <person name="Sullivan S."/>
            <person name="Sone E.D."/>
            <person name="Koren S."/>
            <person name="Silverstein K.A.T."/>
            <person name="Beckman K.B."/>
            <person name="Gohl D.M."/>
        </authorList>
    </citation>
    <scope>NUCLEOTIDE SEQUENCE</scope>
    <source>
        <strain evidence="1">Duluth1</strain>
        <tissue evidence="1">Whole animal</tissue>
    </source>
</reference>
<dbReference type="AlphaFoldDB" id="A0A9D4RR04"/>
<gene>
    <name evidence="1" type="ORF">DPMN_038728</name>
</gene>
<name>A0A9D4RR04_DREPO</name>
<protein>
    <submittedName>
        <fullName evidence="1">Uncharacterized protein</fullName>
    </submittedName>
</protein>
<dbReference type="Proteomes" id="UP000828390">
    <property type="component" value="Unassembled WGS sequence"/>
</dbReference>
<proteinExistence type="predicted"/>
<comment type="caution">
    <text evidence="1">The sequence shown here is derived from an EMBL/GenBank/DDBJ whole genome shotgun (WGS) entry which is preliminary data.</text>
</comment>